<evidence type="ECO:0000256" key="7">
    <source>
        <dbReference type="ARBA" id="ARBA00022824"/>
    </source>
</evidence>
<gene>
    <name evidence="13" type="ORF">ONB1V03_LOCUS19668</name>
</gene>
<proteinExistence type="inferred from homology"/>
<evidence type="ECO:0000313" key="13">
    <source>
        <dbReference type="EMBL" id="CAD7663108.1"/>
    </source>
</evidence>
<dbReference type="CDD" id="cd11055">
    <property type="entry name" value="CYP3A-like"/>
    <property type="match status" value="1"/>
</dbReference>
<comment type="subcellular location">
    <subcellularLocation>
        <location evidence="3">Endoplasmic reticulum membrane</location>
        <topology evidence="3">Peripheral membrane protein</topology>
    </subcellularLocation>
    <subcellularLocation>
        <location evidence="2">Microsome membrane</location>
        <topology evidence="2">Peripheral membrane protein</topology>
    </subcellularLocation>
</comment>
<evidence type="ECO:0000256" key="12">
    <source>
        <dbReference type="ARBA" id="ARBA00023136"/>
    </source>
</evidence>
<accession>A0A7R9MMR2</accession>
<evidence type="ECO:0000256" key="4">
    <source>
        <dbReference type="ARBA" id="ARBA00010617"/>
    </source>
</evidence>
<dbReference type="PANTHER" id="PTHR24292">
    <property type="entry name" value="CYTOCHROME P450"/>
    <property type="match status" value="1"/>
</dbReference>
<evidence type="ECO:0008006" key="15">
    <source>
        <dbReference type="Google" id="ProtNLM"/>
    </source>
</evidence>
<feature type="non-terminal residue" evidence="13">
    <location>
        <position position="396"/>
    </location>
</feature>
<dbReference type="PRINTS" id="PR00463">
    <property type="entry name" value="EP450I"/>
</dbReference>
<dbReference type="OrthoDB" id="6428965at2759"/>
<dbReference type="SUPFAM" id="SSF48264">
    <property type="entry name" value="Cytochrome P450"/>
    <property type="match status" value="1"/>
</dbReference>
<keyword evidence="5" id="KW-0349">Heme</keyword>
<evidence type="ECO:0000256" key="8">
    <source>
        <dbReference type="ARBA" id="ARBA00022848"/>
    </source>
</evidence>
<evidence type="ECO:0000256" key="6">
    <source>
        <dbReference type="ARBA" id="ARBA00022723"/>
    </source>
</evidence>
<dbReference type="InterPro" id="IPR050476">
    <property type="entry name" value="Insect_CytP450_Detox"/>
</dbReference>
<keyword evidence="11" id="KW-0503">Monooxygenase</keyword>
<keyword evidence="9" id="KW-0560">Oxidoreductase</keyword>
<name>A0A7R9MMR2_9ACAR</name>
<keyword evidence="12" id="KW-0472">Membrane</keyword>
<dbReference type="InterPro" id="IPR036396">
    <property type="entry name" value="Cyt_P450_sf"/>
</dbReference>
<dbReference type="PANTHER" id="PTHR24292:SF54">
    <property type="entry name" value="CYP9F3-RELATED"/>
    <property type="match status" value="1"/>
</dbReference>
<feature type="non-terminal residue" evidence="13">
    <location>
        <position position="1"/>
    </location>
</feature>
<evidence type="ECO:0000256" key="1">
    <source>
        <dbReference type="ARBA" id="ARBA00001971"/>
    </source>
</evidence>
<keyword evidence="8" id="KW-0492">Microsome</keyword>
<comment type="cofactor">
    <cofactor evidence="1">
        <name>heme</name>
        <dbReference type="ChEBI" id="CHEBI:30413"/>
    </cofactor>
</comment>
<dbReference type="InterPro" id="IPR002401">
    <property type="entry name" value="Cyt_P450_E_grp-I"/>
</dbReference>
<evidence type="ECO:0000256" key="5">
    <source>
        <dbReference type="ARBA" id="ARBA00022617"/>
    </source>
</evidence>
<dbReference type="EMBL" id="OC945695">
    <property type="protein sequence ID" value="CAD7663108.1"/>
    <property type="molecule type" value="Genomic_DNA"/>
</dbReference>
<evidence type="ECO:0000256" key="3">
    <source>
        <dbReference type="ARBA" id="ARBA00004406"/>
    </source>
</evidence>
<evidence type="ECO:0000313" key="14">
    <source>
        <dbReference type="Proteomes" id="UP000728032"/>
    </source>
</evidence>
<dbReference type="GO" id="GO:0020037">
    <property type="term" value="F:heme binding"/>
    <property type="evidence" value="ECO:0007669"/>
    <property type="project" value="InterPro"/>
</dbReference>
<keyword evidence="10" id="KW-0408">Iron</keyword>
<dbReference type="GO" id="GO:0004497">
    <property type="term" value="F:monooxygenase activity"/>
    <property type="evidence" value="ECO:0007669"/>
    <property type="project" value="UniProtKB-KW"/>
</dbReference>
<sequence>VFEANKPVLQVADPEIIKQIIVKDFNKFVNRRSNSNISHPVFDLNLAAAKDEDWKRIRSIASPTFTSGKMRKMYPLVRQSLNEFLDVLDTYAKQRKDINVKDMFGCYTMDVIANCAFATKTNTHKDPNDPFIINARNFFKPSVWRFFVVTLFPAFVLKMINIRTFIDENSITFFCGIVTQILKMRQKSDKKYNDFMALMMNAEKGSHSNRDETDIHEAHHVNEGADELAVESKVLDIKLSNKMLTEGEIQAQGIVFFAAGYETTATLLTYCSYELALNAHIQQKLYEEIRSSFDSNGEIDYNLLARLPYLDAVLSEALRLHSPAIKLSRVASEDYKLGDTGITIQKGQTVEFGTYAIHHSEEYYPNAEKFTPERFLPENRHKILPYTYLPFGAGPR</sequence>
<dbReference type="AlphaFoldDB" id="A0A7R9MMR2"/>
<evidence type="ECO:0000256" key="10">
    <source>
        <dbReference type="ARBA" id="ARBA00023004"/>
    </source>
</evidence>
<dbReference type="GO" id="GO:0016705">
    <property type="term" value="F:oxidoreductase activity, acting on paired donors, with incorporation or reduction of molecular oxygen"/>
    <property type="evidence" value="ECO:0007669"/>
    <property type="project" value="InterPro"/>
</dbReference>
<protein>
    <recommendedName>
        <fullName evidence="15">Cytochrome P450</fullName>
    </recommendedName>
</protein>
<dbReference type="EMBL" id="CAJPVJ010030870">
    <property type="protein sequence ID" value="CAG2180245.1"/>
    <property type="molecule type" value="Genomic_DNA"/>
</dbReference>
<evidence type="ECO:0000256" key="11">
    <source>
        <dbReference type="ARBA" id="ARBA00023033"/>
    </source>
</evidence>
<dbReference type="Pfam" id="PF00067">
    <property type="entry name" value="p450"/>
    <property type="match status" value="1"/>
</dbReference>
<keyword evidence="6" id="KW-0479">Metal-binding</keyword>
<dbReference type="Gene3D" id="1.10.630.10">
    <property type="entry name" value="Cytochrome P450"/>
    <property type="match status" value="1"/>
</dbReference>
<dbReference type="GO" id="GO:0005789">
    <property type="term" value="C:endoplasmic reticulum membrane"/>
    <property type="evidence" value="ECO:0007669"/>
    <property type="project" value="UniProtKB-SubCell"/>
</dbReference>
<dbReference type="Proteomes" id="UP000728032">
    <property type="component" value="Unassembled WGS sequence"/>
</dbReference>
<reference evidence="13" key="1">
    <citation type="submission" date="2020-11" db="EMBL/GenBank/DDBJ databases">
        <authorList>
            <person name="Tran Van P."/>
        </authorList>
    </citation>
    <scope>NUCLEOTIDE SEQUENCE</scope>
</reference>
<keyword evidence="7" id="KW-0256">Endoplasmic reticulum</keyword>
<dbReference type="InterPro" id="IPR001128">
    <property type="entry name" value="Cyt_P450"/>
</dbReference>
<keyword evidence="14" id="KW-1185">Reference proteome</keyword>
<organism evidence="13">
    <name type="scientific">Oppiella nova</name>
    <dbReference type="NCBI Taxonomy" id="334625"/>
    <lineage>
        <taxon>Eukaryota</taxon>
        <taxon>Metazoa</taxon>
        <taxon>Ecdysozoa</taxon>
        <taxon>Arthropoda</taxon>
        <taxon>Chelicerata</taxon>
        <taxon>Arachnida</taxon>
        <taxon>Acari</taxon>
        <taxon>Acariformes</taxon>
        <taxon>Sarcoptiformes</taxon>
        <taxon>Oribatida</taxon>
        <taxon>Brachypylina</taxon>
        <taxon>Oppioidea</taxon>
        <taxon>Oppiidae</taxon>
        <taxon>Oppiella</taxon>
    </lineage>
</organism>
<evidence type="ECO:0000256" key="9">
    <source>
        <dbReference type="ARBA" id="ARBA00023002"/>
    </source>
</evidence>
<comment type="similarity">
    <text evidence="4">Belongs to the cytochrome P450 family.</text>
</comment>
<evidence type="ECO:0000256" key="2">
    <source>
        <dbReference type="ARBA" id="ARBA00004174"/>
    </source>
</evidence>
<dbReference type="GO" id="GO:0005506">
    <property type="term" value="F:iron ion binding"/>
    <property type="evidence" value="ECO:0007669"/>
    <property type="project" value="InterPro"/>
</dbReference>
<dbReference type="PRINTS" id="PR00385">
    <property type="entry name" value="P450"/>
</dbReference>